<dbReference type="InterPro" id="IPR000719">
    <property type="entry name" value="Prot_kinase_dom"/>
</dbReference>
<keyword evidence="16" id="KW-0325">Glycoprotein</keyword>
<feature type="binding site" evidence="19">
    <location>
        <position position="379"/>
    </location>
    <ligand>
        <name>ATP</name>
        <dbReference type="ChEBI" id="CHEBI:30616"/>
    </ligand>
</feature>
<keyword evidence="15" id="KW-0675">Receptor</keyword>
<evidence type="ECO:0000259" key="22">
    <source>
        <dbReference type="PROSITE" id="PS50011"/>
    </source>
</evidence>
<evidence type="ECO:0000256" key="11">
    <source>
        <dbReference type="ARBA" id="ARBA00022777"/>
    </source>
</evidence>
<evidence type="ECO:0000256" key="7">
    <source>
        <dbReference type="ARBA" id="ARBA00022692"/>
    </source>
</evidence>
<evidence type="ECO:0000256" key="2">
    <source>
        <dbReference type="ARBA" id="ARBA00008536"/>
    </source>
</evidence>
<comment type="catalytic activity">
    <reaction evidence="17">
        <text>L-threonyl-[protein] + ATP = O-phospho-L-threonyl-[protein] + ADP + H(+)</text>
        <dbReference type="Rhea" id="RHEA:46608"/>
        <dbReference type="Rhea" id="RHEA-COMP:11060"/>
        <dbReference type="Rhea" id="RHEA-COMP:11605"/>
        <dbReference type="ChEBI" id="CHEBI:15378"/>
        <dbReference type="ChEBI" id="CHEBI:30013"/>
        <dbReference type="ChEBI" id="CHEBI:30616"/>
        <dbReference type="ChEBI" id="CHEBI:61977"/>
        <dbReference type="ChEBI" id="CHEBI:456216"/>
        <dbReference type="EC" id="2.7.11.1"/>
    </reaction>
</comment>
<evidence type="ECO:0000313" key="23">
    <source>
        <dbReference type="EMBL" id="KAG2264683.1"/>
    </source>
</evidence>
<dbReference type="FunFam" id="2.60.120.200:FF:000051">
    <property type="entry name" value="L-type lectin-domain containing receptor kinase V.9"/>
    <property type="match status" value="1"/>
</dbReference>
<evidence type="ECO:0000256" key="13">
    <source>
        <dbReference type="ARBA" id="ARBA00022989"/>
    </source>
</evidence>
<dbReference type="GO" id="GO:0016020">
    <property type="term" value="C:membrane"/>
    <property type="evidence" value="ECO:0007669"/>
    <property type="project" value="UniProtKB-SubCell"/>
</dbReference>
<comment type="similarity">
    <text evidence="3">In the C-terminal section; belongs to the protein kinase superfamily. Ser/Thr protein kinase family.</text>
</comment>
<dbReference type="EMBL" id="JAAMPC010000014">
    <property type="protein sequence ID" value="KAG2264683.1"/>
    <property type="molecule type" value="Genomic_DNA"/>
</dbReference>
<dbReference type="InterPro" id="IPR013320">
    <property type="entry name" value="ConA-like_dom_sf"/>
</dbReference>
<dbReference type="AlphaFoldDB" id="A0A8X7Q7Q0"/>
<sequence>MFVNLLTIVFFISILSQLLKSNSQLVDNFTYNGFHRPLNLISLQGKATVTPSGVLKLTRTTMHITGHAFYNQPIRFKDSPNDTVSSFSTTFIFAINPQTPTLSGDGVAFVIAPTSSLPLANSGEYLGLFNPMTNGNKTNHIFAVELDTILNNECNDTDDNHVGIDINNLTSVKSSPAGYWDETGHFKDLTLISGKRMQIWVDYDGLTHQIDVTMAPFNHAKPIKPLVSTVRDLSPILLQDMFVGFSASTGSVVSQHFVLGWSFRVKGKAPPLAFQSLPKFRELPHKRSSRITPLFIQVVIPIVSISLLIFLVRFILRRRRKFAEELEDWETESRTNRLKFKDLYYATKGFKDKNLLGSGGFGSVYKGVMPKTKKEIAVKRVSNQSRQGLKEFVSEIMTIGRMSHRNLVPLLGYCRRKKELLLVYDYMPNGSLDKYLYNIPEEVTLQWKHRSKVIKGVASALFYLHEDWEQVVVHRDIKASNVLLDADHNGRLGDFGLARLCGHGTDPLTTHVAGTWGYLAPDHMRTGKATTATDVFCVRGASTRSCSGEWVLLVDWVFGFWSEGNILGAKDPNLGTEYDQREVEMVLKLGLLCSHSNPHARPTMRQVLHYLSRDAVLPDMSRFDLHGSEMMLETYHGFSEVGMFTGESSLADSVLSNGR</sequence>
<dbReference type="PANTHER" id="PTHR27007">
    <property type="match status" value="1"/>
</dbReference>
<evidence type="ECO:0000256" key="8">
    <source>
        <dbReference type="ARBA" id="ARBA00022729"/>
    </source>
</evidence>
<comment type="similarity">
    <text evidence="2">In the N-terminal section; belongs to the leguminous lectin family.</text>
</comment>
<evidence type="ECO:0000256" key="3">
    <source>
        <dbReference type="ARBA" id="ARBA00010217"/>
    </source>
</evidence>
<dbReference type="Gene3D" id="2.60.120.200">
    <property type="match status" value="1"/>
</dbReference>
<evidence type="ECO:0000256" key="5">
    <source>
        <dbReference type="ARBA" id="ARBA00022527"/>
    </source>
</evidence>
<feature type="transmembrane region" description="Helical" evidence="20">
    <location>
        <begin position="294"/>
        <end position="316"/>
    </location>
</feature>
<keyword evidence="11" id="KW-0418">Kinase</keyword>
<dbReference type="EC" id="2.7.11.1" evidence="4"/>
<feature type="signal peptide" evidence="21">
    <location>
        <begin position="1"/>
        <end position="21"/>
    </location>
</feature>
<dbReference type="InterPro" id="IPR001220">
    <property type="entry name" value="Legume_lectin_dom"/>
</dbReference>
<keyword evidence="5" id="KW-0723">Serine/threonine-protein kinase</keyword>
<dbReference type="PROSITE" id="PS00108">
    <property type="entry name" value="PROTEIN_KINASE_ST"/>
    <property type="match status" value="1"/>
</dbReference>
<keyword evidence="8 21" id="KW-0732">Signal</keyword>
<dbReference type="FunFam" id="3.30.200.20:FF:000112">
    <property type="entry name" value="Lectin-domain containing receptor kinase A4.3"/>
    <property type="match status" value="1"/>
</dbReference>
<dbReference type="Pfam" id="PF00069">
    <property type="entry name" value="Pkinase"/>
    <property type="match status" value="1"/>
</dbReference>
<dbReference type="InterPro" id="IPR008271">
    <property type="entry name" value="Ser/Thr_kinase_AS"/>
</dbReference>
<dbReference type="Gene3D" id="3.30.200.20">
    <property type="entry name" value="Phosphorylase Kinase, domain 1"/>
    <property type="match status" value="1"/>
</dbReference>
<dbReference type="InterPro" id="IPR011009">
    <property type="entry name" value="Kinase-like_dom_sf"/>
</dbReference>
<proteinExistence type="inferred from homology"/>
<evidence type="ECO:0000256" key="19">
    <source>
        <dbReference type="PROSITE-ProRule" id="PRU10141"/>
    </source>
</evidence>
<evidence type="ECO:0000256" key="17">
    <source>
        <dbReference type="ARBA" id="ARBA00047899"/>
    </source>
</evidence>
<evidence type="ECO:0000256" key="10">
    <source>
        <dbReference type="ARBA" id="ARBA00022741"/>
    </source>
</evidence>
<dbReference type="PROSITE" id="PS50011">
    <property type="entry name" value="PROTEIN_KINASE_DOM"/>
    <property type="match status" value="1"/>
</dbReference>
<evidence type="ECO:0000256" key="21">
    <source>
        <dbReference type="SAM" id="SignalP"/>
    </source>
</evidence>
<accession>A0A8X7Q7Q0</accession>
<evidence type="ECO:0000256" key="4">
    <source>
        <dbReference type="ARBA" id="ARBA00012513"/>
    </source>
</evidence>
<evidence type="ECO:0000256" key="20">
    <source>
        <dbReference type="SAM" id="Phobius"/>
    </source>
</evidence>
<dbReference type="Pfam" id="PF00139">
    <property type="entry name" value="Lectin_legB"/>
    <property type="match status" value="1"/>
</dbReference>
<comment type="caution">
    <text evidence="23">The sequence shown here is derived from an EMBL/GenBank/DDBJ whole genome shotgun (WGS) entry which is preliminary data.</text>
</comment>
<dbReference type="GO" id="GO:0004674">
    <property type="term" value="F:protein serine/threonine kinase activity"/>
    <property type="evidence" value="ECO:0007669"/>
    <property type="project" value="UniProtKB-KW"/>
</dbReference>
<keyword evidence="14 20" id="KW-0472">Membrane</keyword>
<keyword evidence="13 20" id="KW-1133">Transmembrane helix</keyword>
<evidence type="ECO:0000256" key="1">
    <source>
        <dbReference type="ARBA" id="ARBA00004479"/>
    </source>
</evidence>
<evidence type="ECO:0000256" key="15">
    <source>
        <dbReference type="ARBA" id="ARBA00023170"/>
    </source>
</evidence>
<dbReference type="Proteomes" id="UP000886595">
    <property type="component" value="Unassembled WGS sequence"/>
</dbReference>
<dbReference type="InterPro" id="IPR017441">
    <property type="entry name" value="Protein_kinase_ATP_BS"/>
</dbReference>
<dbReference type="GO" id="GO:0005524">
    <property type="term" value="F:ATP binding"/>
    <property type="evidence" value="ECO:0007669"/>
    <property type="project" value="UniProtKB-UniRule"/>
</dbReference>
<dbReference type="Gene3D" id="1.10.510.10">
    <property type="entry name" value="Transferase(Phosphotransferase) domain 1"/>
    <property type="match status" value="1"/>
</dbReference>
<reference evidence="23 24" key="1">
    <citation type="submission" date="2020-02" db="EMBL/GenBank/DDBJ databases">
        <authorList>
            <person name="Ma Q."/>
            <person name="Huang Y."/>
            <person name="Song X."/>
            <person name="Pei D."/>
        </authorList>
    </citation>
    <scope>NUCLEOTIDE SEQUENCE [LARGE SCALE GENOMIC DNA]</scope>
    <source>
        <strain evidence="23">Sxm20200214</strain>
        <tissue evidence="23">Leaf</tissue>
    </source>
</reference>
<organism evidence="23 24">
    <name type="scientific">Brassica carinata</name>
    <name type="common">Ethiopian mustard</name>
    <name type="synonym">Abyssinian cabbage</name>
    <dbReference type="NCBI Taxonomy" id="52824"/>
    <lineage>
        <taxon>Eukaryota</taxon>
        <taxon>Viridiplantae</taxon>
        <taxon>Streptophyta</taxon>
        <taxon>Embryophyta</taxon>
        <taxon>Tracheophyta</taxon>
        <taxon>Spermatophyta</taxon>
        <taxon>Magnoliopsida</taxon>
        <taxon>eudicotyledons</taxon>
        <taxon>Gunneridae</taxon>
        <taxon>Pentapetalae</taxon>
        <taxon>rosids</taxon>
        <taxon>malvids</taxon>
        <taxon>Brassicales</taxon>
        <taxon>Brassicaceae</taxon>
        <taxon>Brassiceae</taxon>
        <taxon>Brassica</taxon>
    </lineage>
</organism>
<keyword evidence="9" id="KW-0430">Lectin</keyword>
<protein>
    <recommendedName>
        <fullName evidence="4">non-specific serine/threonine protein kinase</fullName>
        <ecNumber evidence="4">2.7.11.1</ecNumber>
    </recommendedName>
</protein>
<keyword evidence="7 20" id="KW-0812">Transmembrane</keyword>
<dbReference type="GO" id="GO:0030246">
    <property type="term" value="F:carbohydrate binding"/>
    <property type="evidence" value="ECO:0007669"/>
    <property type="project" value="UniProtKB-KW"/>
</dbReference>
<keyword evidence="12 19" id="KW-0067">ATP-binding</keyword>
<evidence type="ECO:0000256" key="9">
    <source>
        <dbReference type="ARBA" id="ARBA00022734"/>
    </source>
</evidence>
<evidence type="ECO:0000256" key="6">
    <source>
        <dbReference type="ARBA" id="ARBA00022679"/>
    </source>
</evidence>
<comment type="subcellular location">
    <subcellularLocation>
        <location evidence="1">Membrane</location>
        <topology evidence="1">Single-pass type I membrane protein</topology>
    </subcellularLocation>
</comment>
<name>A0A8X7Q7Q0_BRACI</name>
<dbReference type="InterPro" id="IPR050528">
    <property type="entry name" value="L-type_Lectin-RKs"/>
</dbReference>
<dbReference type="OrthoDB" id="543442at2759"/>
<dbReference type="PROSITE" id="PS00107">
    <property type="entry name" value="PROTEIN_KINASE_ATP"/>
    <property type="match status" value="1"/>
</dbReference>
<evidence type="ECO:0000256" key="12">
    <source>
        <dbReference type="ARBA" id="ARBA00022840"/>
    </source>
</evidence>
<evidence type="ECO:0000256" key="16">
    <source>
        <dbReference type="ARBA" id="ARBA00023180"/>
    </source>
</evidence>
<keyword evidence="10 19" id="KW-0547">Nucleotide-binding</keyword>
<evidence type="ECO:0000313" key="24">
    <source>
        <dbReference type="Proteomes" id="UP000886595"/>
    </source>
</evidence>
<evidence type="ECO:0000256" key="18">
    <source>
        <dbReference type="ARBA" id="ARBA00048679"/>
    </source>
</evidence>
<comment type="catalytic activity">
    <reaction evidence="18">
        <text>L-seryl-[protein] + ATP = O-phospho-L-seryl-[protein] + ADP + H(+)</text>
        <dbReference type="Rhea" id="RHEA:17989"/>
        <dbReference type="Rhea" id="RHEA-COMP:9863"/>
        <dbReference type="Rhea" id="RHEA-COMP:11604"/>
        <dbReference type="ChEBI" id="CHEBI:15378"/>
        <dbReference type="ChEBI" id="CHEBI:29999"/>
        <dbReference type="ChEBI" id="CHEBI:30616"/>
        <dbReference type="ChEBI" id="CHEBI:83421"/>
        <dbReference type="ChEBI" id="CHEBI:456216"/>
        <dbReference type="EC" id="2.7.11.1"/>
    </reaction>
</comment>
<keyword evidence="24" id="KW-1185">Reference proteome</keyword>
<keyword evidence="6" id="KW-0808">Transferase</keyword>
<dbReference type="CDD" id="cd06899">
    <property type="entry name" value="lectin_legume_LecRK_Arcelin_ConA"/>
    <property type="match status" value="1"/>
</dbReference>
<feature type="chain" id="PRO_5036505543" description="non-specific serine/threonine protein kinase" evidence="21">
    <location>
        <begin position="22"/>
        <end position="659"/>
    </location>
</feature>
<dbReference type="SMART" id="SM00220">
    <property type="entry name" value="S_TKc"/>
    <property type="match status" value="1"/>
</dbReference>
<feature type="domain" description="Protein kinase" evidence="22">
    <location>
        <begin position="350"/>
        <end position="617"/>
    </location>
</feature>
<gene>
    <name evidence="23" type="ORF">Bca52824_071762</name>
</gene>
<dbReference type="SUPFAM" id="SSF49899">
    <property type="entry name" value="Concanavalin A-like lectins/glucanases"/>
    <property type="match status" value="1"/>
</dbReference>
<dbReference type="SUPFAM" id="SSF56112">
    <property type="entry name" value="Protein kinase-like (PK-like)"/>
    <property type="match status" value="1"/>
</dbReference>
<dbReference type="FunFam" id="1.10.510.10:FF:000108">
    <property type="entry name" value="L-type lectin-domain containing receptor kinase S.4"/>
    <property type="match status" value="1"/>
</dbReference>
<evidence type="ECO:0000256" key="14">
    <source>
        <dbReference type="ARBA" id="ARBA00023136"/>
    </source>
</evidence>